<comment type="caution">
    <text evidence="5">The sequence shown here is derived from an EMBL/GenBank/DDBJ whole genome shotgun (WGS) entry which is preliminary data.</text>
</comment>
<comment type="catalytic activity">
    <reaction evidence="1">
        <text>Endohydrolysis of (1-&gt;4)-alpha-D-glucosidic linkages in polysaccharides containing three or more (1-&gt;4)-alpha-linked D-glucose units.</text>
        <dbReference type="EC" id="3.2.1.1"/>
    </reaction>
</comment>
<dbReference type="Gene3D" id="3.20.20.80">
    <property type="entry name" value="Glycosidases"/>
    <property type="match status" value="1"/>
</dbReference>
<dbReference type="InterPro" id="IPR013780">
    <property type="entry name" value="Glyco_hydro_b"/>
</dbReference>
<evidence type="ECO:0000313" key="5">
    <source>
        <dbReference type="EMBL" id="CAH0102955.1"/>
    </source>
</evidence>
<dbReference type="SMART" id="SM00632">
    <property type="entry name" value="Aamy_C"/>
    <property type="match status" value="1"/>
</dbReference>
<dbReference type="Proteomes" id="UP000789390">
    <property type="component" value="Unassembled WGS sequence"/>
</dbReference>
<dbReference type="GO" id="GO:0005975">
    <property type="term" value="P:carbohydrate metabolic process"/>
    <property type="evidence" value="ECO:0007669"/>
    <property type="project" value="InterPro"/>
</dbReference>
<dbReference type="GO" id="GO:0004556">
    <property type="term" value="F:alpha-amylase activity"/>
    <property type="evidence" value="ECO:0007669"/>
    <property type="project" value="UniProtKB-EC"/>
</dbReference>
<evidence type="ECO:0000256" key="1">
    <source>
        <dbReference type="ARBA" id="ARBA00000548"/>
    </source>
</evidence>
<proteinExistence type="inferred from homology"/>
<dbReference type="Gene3D" id="2.60.40.1180">
    <property type="entry name" value="Golgi alpha-mannosidase II"/>
    <property type="match status" value="1"/>
</dbReference>
<gene>
    <name evidence="5" type="ORF">DGAL_LOCUS5483</name>
</gene>
<dbReference type="PANTHER" id="PTHR43447">
    <property type="entry name" value="ALPHA-AMYLASE"/>
    <property type="match status" value="1"/>
</dbReference>
<accession>A0A8J2W2Y9</accession>
<dbReference type="GO" id="GO:0043169">
    <property type="term" value="F:cation binding"/>
    <property type="evidence" value="ECO:0007669"/>
    <property type="project" value="InterPro"/>
</dbReference>
<evidence type="ECO:0000259" key="4">
    <source>
        <dbReference type="SMART" id="SM00632"/>
    </source>
</evidence>
<feature type="domain" description="Alpha-amylase C-terminal" evidence="4">
    <location>
        <begin position="147"/>
        <end position="222"/>
    </location>
</feature>
<evidence type="ECO:0000313" key="6">
    <source>
        <dbReference type="Proteomes" id="UP000789390"/>
    </source>
</evidence>
<sequence length="222" mass="24502">MAKGYVTEFRYCSKIALGIKEYGKLDNLIDYELGMARSDRAFIFTDNHDNQRGHGAGGDVLTHENPRDYKQAVAYTLAQDYGFTRIMSSYFFTNTDQGPPNNGGYSTADVIINADGSCGGGWVCEHRWNVMKKMVEFRNSVVGTSMSNYWNNGNAVAFSRGNKGFFAMAKEGSMSEYLQTGLPAGSYCNIIDDCASSIRVGAHGMAHISINNYEEPFLAVHV</sequence>
<dbReference type="SUPFAM" id="SSF51011">
    <property type="entry name" value="Glycosyl hydrolase domain"/>
    <property type="match status" value="1"/>
</dbReference>
<organism evidence="5 6">
    <name type="scientific">Daphnia galeata</name>
    <dbReference type="NCBI Taxonomy" id="27404"/>
    <lineage>
        <taxon>Eukaryota</taxon>
        <taxon>Metazoa</taxon>
        <taxon>Ecdysozoa</taxon>
        <taxon>Arthropoda</taxon>
        <taxon>Crustacea</taxon>
        <taxon>Branchiopoda</taxon>
        <taxon>Diplostraca</taxon>
        <taxon>Cladocera</taxon>
        <taxon>Anomopoda</taxon>
        <taxon>Daphniidae</taxon>
        <taxon>Daphnia</taxon>
    </lineage>
</organism>
<dbReference type="OrthoDB" id="550577at2759"/>
<dbReference type="Pfam" id="PF02806">
    <property type="entry name" value="Alpha-amylase_C"/>
    <property type="match status" value="1"/>
</dbReference>
<dbReference type="SUPFAM" id="SSF51445">
    <property type="entry name" value="(Trans)glycosidases"/>
    <property type="match status" value="1"/>
</dbReference>
<protein>
    <recommendedName>
        <fullName evidence="3">alpha-amylase</fullName>
        <ecNumber evidence="3">3.2.1.1</ecNumber>
    </recommendedName>
</protein>
<dbReference type="InterPro" id="IPR017853">
    <property type="entry name" value="GH"/>
</dbReference>
<dbReference type="AlphaFoldDB" id="A0A8J2W2Y9"/>
<keyword evidence="6" id="KW-1185">Reference proteome</keyword>
<dbReference type="EMBL" id="CAKKLH010000100">
    <property type="protein sequence ID" value="CAH0102955.1"/>
    <property type="molecule type" value="Genomic_DNA"/>
</dbReference>
<dbReference type="EC" id="3.2.1.1" evidence="3"/>
<evidence type="ECO:0000256" key="2">
    <source>
        <dbReference type="ARBA" id="ARBA00008061"/>
    </source>
</evidence>
<name>A0A8J2W2Y9_9CRUS</name>
<reference evidence="5" key="1">
    <citation type="submission" date="2021-11" db="EMBL/GenBank/DDBJ databases">
        <authorList>
            <person name="Schell T."/>
        </authorList>
    </citation>
    <scope>NUCLEOTIDE SEQUENCE</scope>
    <source>
        <strain evidence="5">M5</strain>
    </source>
</reference>
<dbReference type="InterPro" id="IPR031319">
    <property type="entry name" value="A-amylase_C"/>
</dbReference>
<dbReference type="InterPro" id="IPR006048">
    <property type="entry name" value="A-amylase/branching_C"/>
</dbReference>
<comment type="similarity">
    <text evidence="2">Belongs to the glycosyl hydrolase 13 family.</text>
</comment>
<evidence type="ECO:0000256" key="3">
    <source>
        <dbReference type="ARBA" id="ARBA00012595"/>
    </source>
</evidence>